<proteinExistence type="predicted"/>
<evidence type="ECO:0000313" key="2">
    <source>
        <dbReference type="EMBL" id="OUL57493.1"/>
    </source>
</evidence>
<name>A0A244CPF2_PSEDV</name>
<dbReference type="Gene3D" id="3.30.110.70">
    <property type="entry name" value="Hypothetical protein apc22750. Chain B"/>
    <property type="match status" value="1"/>
</dbReference>
<reference evidence="2 3" key="1">
    <citation type="submission" date="2017-02" db="EMBL/GenBank/DDBJ databases">
        <title>Pseudoalteromonas ulvae TC14 Genome.</title>
        <authorList>
            <person name="Molmeret M."/>
        </authorList>
    </citation>
    <scope>NUCLEOTIDE SEQUENCE [LARGE SCALE GENOMIC DNA]</scope>
    <source>
        <strain evidence="2">TC14</strain>
    </source>
</reference>
<evidence type="ECO:0008006" key="4">
    <source>
        <dbReference type="Google" id="ProtNLM"/>
    </source>
</evidence>
<protein>
    <recommendedName>
        <fullName evidence="4">RcsF protein</fullName>
    </recommendedName>
</protein>
<dbReference type="RefSeq" id="WP_086744075.1">
    <property type="nucleotide sequence ID" value="NZ_MWPV01000003.1"/>
</dbReference>
<sequence>MWYLWGWTCFSLLSLSACIAPNVSESNDQTPPVLHPPKQLNTQPVNNTQVVFKPSNLVMLSNTLAAQQLGAIKMGFIASEACLSAAQRVHIMQKKLIKDLKIQAYNLGANSMVLEHCSLQRRSGCQRQLNCEGVAYSASVML</sequence>
<feature type="chain" id="PRO_5012037801" description="RcsF protein" evidence="1">
    <location>
        <begin position="20"/>
        <end position="142"/>
    </location>
</feature>
<dbReference type="AlphaFoldDB" id="A0A244CPF2"/>
<gene>
    <name evidence="2" type="ORF">B1199_10475</name>
</gene>
<keyword evidence="3" id="KW-1185">Reference proteome</keyword>
<keyword evidence="1" id="KW-0732">Signal</keyword>
<organism evidence="2 3">
    <name type="scientific">Pseudoalteromonas ulvae</name>
    <dbReference type="NCBI Taxonomy" id="107327"/>
    <lineage>
        <taxon>Bacteria</taxon>
        <taxon>Pseudomonadati</taxon>
        <taxon>Pseudomonadota</taxon>
        <taxon>Gammaproteobacteria</taxon>
        <taxon>Alteromonadales</taxon>
        <taxon>Pseudoalteromonadaceae</taxon>
        <taxon>Pseudoalteromonas</taxon>
    </lineage>
</organism>
<accession>A0A244CPF2</accession>
<dbReference type="Proteomes" id="UP000194841">
    <property type="component" value="Unassembled WGS sequence"/>
</dbReference>
<dbReference type="EMBL" id="MWPV01000003">
    <property type="protein sequence ID" value="OUL57493.1"/>
    <property type="molecule type" value="Genomic_DNA"/>
</dbReference>
<evidence type="ECO:0000313" key="3">
    <source>
        <dbReference type="Proteomes" id="UP000194841"/>
    </source>
</evidence>
<feature type="signal peptide" evidence="1">
    <location>
        <begin position="1"/>
        <end position="19"/>
    </location>
</feature>
<comment type="caution">
    <text evidence="2">The sequence shown here is derived from an EMBL/GenBank/DDBJ whole genome shotgun (WGS) entry which is preliminary data.</text>
</comment>
<evidence type="ECO:0000256" key="1">
    <source>
        <dbReference type="SAM" id="SignalP"/>
    </source>
</evidence>